<evidence type="ECO:0000313" key="8">
    <source>
        <dbReference type="EMBL" id="VDN40784.1"/>
    </source>
</evidence>
<dbReference type="InterPro" id="IPR000961">
    <property type="entry name" value="AGC-kinase_C"/>
</dbReference>
<evidence type="ECO:0000259" key="7">
    <source>
        <dbReference type="PROSITE" id="PS51285"/>
    </source>
</evidence>
<feature type="domain" description="Protein kinase" evidence="6">
    <location>
        <begin position="1"/>
        <end position="137"/>
    </location>
</feature>
<keyword evidence="3" id="KW-0547">Nucleotide-binding</keyword>
<dbReference type="GO" id="GO:0004674">
    <property type="term" value="F:protein serine/threonine kinase activity"/>
    <property type="evidence" value="ECO:0007669"/>
    <property type="project" value="UniProtKB-KW"/>
</dbReference>
<dbReference type="AlphaFoldDB" id="A0A3P7NDN5"/>
<evidence type="ECO:0000259" key="6">
    <source>
        <dbReference type="PROSITE" id="PS50011"/>
    </source>
</evidence>
<dbReference type="Gene3D" id="1.10.510.10">
    <property type="entry name" value="Transferase(Phosphotransferase) domain 1"/>
    <property type="match status" value="1"/>
</dbReference>
<accession>A0A3P7NDN5</accession>
<keyword evidence="4" id="KW-0418">Kinase</keyword>
<evidence type="ECO:0000256" key="3">
    <source>
        <dbReference type="ARBA" id="ARBA00022741"/>
    </source>
</evidence>
<keyword evidence="9" id="KW-1185">Reference proteome</keyword>
<keyword evidence="2" id="KW-0808">Transferase</keyword>
<dbReference type="InterPro" id="IPR011009">
    <property type="entry name" value="Kinase-like_dom_sf"/>
</dbReference>
<dbReference type="Pfam" id="PF00069">
    <property type="entry name" value="Pkinase"/>
    <property type="match status" value="1"/>
</dbReference>
<evidence type="ECO:0000256" key="5">
    <source>
        <dbReference type="ARBA" id="ARBA00022840"/>
    </source>
</evidence>
<dbReference type="PROSITE" id="PS50011">
    <property type="entry name" value="PROTEIN_KINASE_DOM"/>
    <property type="match status" value="1"/>
</dbReference>
<sequence length="175" mass="20137">MENILLDEDGHIKLTDFGLSKELTEDELHRANSYCGTIEYMAPEVVERTPGGYDEIVDWWSLGVIAFELLTGCSPFTVDGHSNTSKDIAKRILTKRVPFPRNFDKLATDFISRLLEKSARRRLGRKGVEEIKKHPFLADTDWEKCELRELEPPIIPVVASEVRVHRYSTNLIYMQ</sequence>
<dbReference type="OrthoDB" id="63267at2759"/>
<keyword evidence="1" id="KW-0723">Serine/threonine-protein kinase</keyword>
<evidence type="ECO:0000256" key="2">
    <source>
        <dbReference type="ARBA" id="ARBA00022679"/>
    </source>
</evidence>
<dbReference type="PANTHER" id="PTHR24351">
    <property type="entry name" value="RIBOSOMAL PROTEIN S6 KINASE"/>
    <property type="match status" value="1"/>
</dbReference>
<reference evidence="8 9" key="1">
    <citation type="submission" date="2018-11" db="EMBL/GenBank/DDBJ databases">
        <authorList>
            <consortium name="Pathogen Informatics"/>
        </authorList>
    </citation>
    <scope>NUCLEOTIDE SEQUENCE [LARGE SCALE GENOMIC DNA]</scope>
</reference>
<organism evidence="8 9">
    <name type="scientific">Gongylonema pulchrum</name>
    <dbReference type="NCBI Taxonomy" id="637853"/>
    <lineage>
        <taxon>Eukaryota</taxon>
        <taxon>Metazoa</taxon>
        <taxon>Ecdysozoa</taxon>
        <taxon>Nematoda</taxon>
        <taxon>Chromadorea</taxon>
        <taxon>Rhabditida</taxon>
        <taxon>Spirurina</taxon>
        <taxon>Spiruromorpha</taxon>
        <taxon>Spiruroidea</taxon>
        <taxon>Gongylonematidae</taxon>
        <taxon>Gongylonema</taxon>
    </lineage>
</organism>
<dbReference type="SUPFAM" id="SSF56112">
    <property type="entry name" value="Protein kinase-like (PK-like)"/>
    <property type="match status" value="1"/>
</dbReference>
<keyword evidence="5" id="KW-0067">ATP-binding</keyword>
<evidence type="ECO:0008006" key="10">
    <source>
        <dbReference type="Google" id="ProtNLM"/>
    </source>
</evidence>
<dbReference type="GO" id="GO:0005524">
    <property type="term" value="F:ATP binding"/>
    <property type="evidence" value="ECO:0007669"/>
    <property type="project" value="UniProtKB-KW"/>
</dbReference>
<feature type="domain" description="AGC-kinase C-terminal" evidence="7">
    <location>
        <begin position="138"/>
        <end position="175"/>
    </location>
</feature>
<name>A0A3P7NDN5_9BILA</name>
<dbReference type="Proteomes" id="UP000271098">
    <property type="component" value="Unassembled WGS sequence"/>
</dbReference>
<dbReference type="InterPro" id="IPR000719">
    <property type="entry name" value="Prot_kinase_dom"/>
</dbReference>
<evidence type="ECO:0000256" key="1">
    <source>
        <dbReference type="ARBA" id="ARBA00022527"/>
    </source>
</evidence>
<evidence type="ECO:0000256" key="4">
    <source>
        <dbReference type="ARBA" id="ARBA00022777"/>
    </source>
</evidence>
<dbReference type="EMBL" id="UYRT01096420">
    <property type="protein sequence ID" value="VDN40784.1"/>
    <property type="molecule type" value="Genomic_DNA"/>
</dbReference>
<protein>
    <recommendedName>
        <fullName evidence="10">Protein kinase domain-containing protein</fullName>
    </recommendedName>
</protein>
<evidence type="ECO:0000313" key="9">
    <source>
        <dbReference type="Proteomes" id="UP000271098"/>
    </source>
</evidence>
<dbReference type="PROSITE" id="PS51285">
    <property type="entry name" value="AGC_KINASE_CTER"/>
    <property type="match status" value="1"/>
</dbReference>
<dbReference type="SMART" id="SM00220">
    <property type="entry name" value="S_TKc"/>
    <property type="match status" value="1"/>
</dbReference>
<gene>
    <name evidence="8" type="ORF">GPUH_LOCUS22961</name>
</gene>
<proteinExistence type="predicted"/>